<evidence type="ECO:0000256" key="1">
    <source>
        <dbReference type="SAM" id="Phobius"/>
    </source>
</evidence>
<dbReference type="AlphaFoldDB" id="A0A5C6CJI2"/>
<dbReference type="Proteomes" id="UP000318437">
    <property type="component" value="Unassembled WGS sequence"/>
</dbReference>
<evidence type="ECO:0000313" key="3">
    <source>
        <dbReference type="Proteomes" id="UP000318437"/>
    </source>
</evidence>
<dbReference type="EMBL" id="SJPS01000006">
    <property type="protein sequence ID" value="TWU23634.1"/>
    <property type="molecule type" value="Genomic_DNA"/>
</dbReference>
<keyword evidence="1" id="KW-0472">Membrane</keyword>
<proteinExistence type="predicted"/>
<accession>A0A5C6CJI2</accession>
<organism evidence="2 3">
    <name type="scientific">Bythopirellula polymerisocia</name>
    <dbReference type="NCBI Taxonomy" id="2528003"/>
    <lineage>
        <taxon>Bacteria</taxon>
        <taxon>Pseudomonadati</taxon>
        <taxon>Planctomycetota</taxon>
        <taxon>Planctomycetia</taxon>
        <taxon>Pirellulales</taxon>
        <taxon>Lacipirellulaceae</taxon>
        <taxon>Bythopirellula</taxon>
    </lineage>
</organism>
<evidence type="ECO:0000313" key="2">
    <source>
        <dbReference type="EMBL" id="TWU23634.1"/>
    </source>
</evidence>
<keyword evidence="3" id="KW-1185">Reference proteome</keyword>
<name>A0A5C6CJI2_9BACT</name>
<keyword evidence="1" id="KW-1133">Transmembrane helix</keyword>
<gene>
    <name evidence="2" type="ORF">Pla144_38090</name>
</gene>
<keyword evidence="1" id="KW-0812">Transmembrane</keyword>
<comment type="caution">
    <text evidence="2">The sequence shown here is derived from an EMBL/GenBank/DDBJ whole genome shotgun (WGS) entry which is preliminary data.</text>
</comment>
<feature type="transmembrane region" description="Helical" evidence="1">
    <location>
        <begin position="12"/>
        <end position="29"/>
    </location>
</feature>
<reference evidence="2 3" key="1">
    <citation type="submission" date="2019-02" db="EMBL/GenBank/DDBJ databases">
        <title>Deep-cultivation of Planctomycetes and their phenomic and genomic characterization uncovers novel biology.</title>
        <authorList>
            <person name="Wiegand S."/>
            <person name="Jogler M."/>
            <person name="Boedeker C."/>
            <person name="Pinto D."/>
            <person name="Vollmers J."/>
            <person name="Rivas-Marin E."/>
            <person name="Kohn T."/>
            <person name="Peeters S.H."/>
            <person name="Heuer A."/>
            <person name="Rast P."/>
            <person name="Oberbeckmann S."/>
            <person name="Bunk B."/>
            <person name="Jeske O."/>
            <person name="Meyerdierks A."/>
            <person name="Storesund J.E."/>
            <person name="Kallscheuer N."/>
            <person name="Luecker S."/>
            <person name="Lage O.M."/>
            <person name="Pohl T."/>
            <person name="Merkel B.J."/>
            <person name="Hornburger P."/>
            <person name="Mueller R.-W."/>
            <person name="Bruemmer F."/>
            <person name="Labrenz M."/>
            <person name="Spormann A.M."/>
            <person name="Op Den Camp H."/>
            <person name="Overmann J."/>
            <person name="Amann R."/>
            <person name="Jetten M.S.M."/>
            <person name="Mascher T."/>
            <person name="Medema M.H."/>
            <person name="Devos D.P."/>
            <person name="Kaster A.-K."/>
            <person name="Ovreas L."/>
            <person name="Rohde M."/>
            <person name="Galperin M.Y."/>
            <person name="Jogler C."/>
        </authorList>
    </citation>
    <scope>NUCLEOTIDE SEQUENCE [LARGE SCALE GENOMIC DNA]</scope>
    <source>
        <strain evidence="2 3">Pla144</strain>
    </source>
</reference>
<sequence>MAAGEKFAKRVFFWAGVYGVILLVPQFFLEAQIGRDYPPAITHPEHFYGFIGVALA</sequence>
<protein>
    <submittedName>
        <fullName evidence="2">Uncharacterized protein</fullName>
    </submittedName>
</protein>
<dbReference type="RefSeq" id="WP_197530801.1">
    <property type="nucleotide sequence ID" value="NZ_SJPS01000006.1"/>
</dbReference>